<name>A0ABW8KMR6_9GAMM</name>
<feature type="transmembrane region" description="Helical" evidence="6">
    <location>
        <begin position="79"/>
        <end position="99"/>
    </location>
</feature>
<evidence type="ECO:0000259" key="7">
    <source>
        <dbReference type="Pfam" id="PF05231"/>
    </source>
</evidence>
<keyword evidence="2" id="KW-1003">Cell membrane</keyword>
<feature type="transmembrane region" description="Helical" evidence="6">
    <location>
        <begin position="32"/>
        <end position="49"/>
    </location>
</feature>
<evidence type="ECO:0000256" key="3">
    <source>
        <dbReference type="ARBA" id="ARBA00022692"/>
    </source>
</evidence>
<feature type="transmembrane region" description="Helical" evidence="6">
    <location>
        <begin position="156"/>
        <end position="177"/>
    </location>
</feature>
<protein>
    <submittedName>
        <fullName evidence="8">MASE1 domain-containing protein</fullName>
    </submittedName>
</protein>
<gene>
    <name evidence="8" type="ORF">ISP14_18370</name>
</gene>
<accession>A0ABW8KMR6</accession>
<dbReference type="InterPro" id="IPR007895">
    <property type="entry name" value="MASE1"/>
</dbReference>
<dbReference type="Proteomes" id="UP001620397">
    <property type="component" value="Unassembled WGS sequence"/>
</dbReference>
<keyword evidence="3 6" id="KW-0812">Transmembrane</keyword>
<sequence>MVGGFAAGSWRSQIAVAVSYGIGVTLFRQLSISHWLILTGFHLAVLLLVDRRYWFALVVGEAVSLAHMSLTNADQMGTTWAVLNVVPSIVFMMPIVHLFRSRWPIVTKDAANMSALLACALLLAFLMSGYDIMMLALTKLPPGYVVHYGELAARWWLGNFLGVLTLTPMLLCVYLFCSGHSWMSLGSRLAWNGLLIESGMLLAPILLLLVWVALMAPANASVRQLAQIGLFVPVVWLTLRHGWQGAAIGGTLASTAITALMPERYDHHTLQAQVFIAFAISTMLLLGERIAVLRRRSETERLDLRMALALAQRNMQSGETQLRMASHAVEQARETVNAGFVAMSTRLRHTQPDIDDSKYQRRALVAQDQLYRVADGLYPVAWGHQDLTAMIREGAIARMLGEAGIGYWSELRGPLDRLSPALRLAIYRVACESVAALCNPRDVSRIGLYLRCRKHGRQSVMLRVEAQIDQARADKVQWEELLPHLHQITSGLGLQAIHDRAVTYEGACREKRRPDGRRISVLLREPEAPGNT</sequence>
<keyword evidence="5 6" id="KW-0472">Membrane</keyword>
<keyword evidence="9" id="KW-1185">Reference proteome</keyword>
<evidence type="ECO:0000256" key="5">
    <source>
        <dbReference type="ARBA" id="ARBA00023136"/>
    </source>
</evidence>
<evidence type="ECO:0000256" key="4">
    <source>
        <dbReference type="ARBA" id="ARBA00022989"/>
    </source>
</evidence>
<dbReference type="EMBL" id="JADIKL010000017">
    <property type="protein sequence ID" value="MFK2932746.1"/>
    <property type="molecule type" value="Genomic_DNA"/>
</dbReference>
<evidence type="ECO:0000256" key="6">
    <source>
        <dbReference type="SAM" id="Phobius"/>
    </source>
</evidence>
<evidence type="ECO:0000256" key="1">
    <source>
        <dbReference type="ARBA" id="ARBA00004651"/>
    </source>
</evidence>
<organism evidence="8 9">
    <name type="scientific">Dyella agri</name>
    <dbReference type="NCBI Taxonomy" id="1926869"/>
    <lineage>
        <taxon>Bacteria</taxon>
        <taxon>Pseudomonadati</taxon>
        <taxon>Pseudomonadota</taxon>
        <taxon>Gammaproteobacteria</taxon>
        <taxon>Lysobacterales</taxon>
        <taxon>Rhodanobacteraceae</taxon>
        <taxon>Dyella</taxon>
    </lineage>
</organism>
<comment type="subcellular location">
    <subcellularLocation>
        <location evidence="1">Cell membrane</location>
        <topology evidence="1">Multi-pass membrane protein</topology>
    </subcellularLocation>
</comment>
<evidence type="ECO:0000313" key="8">
    <source>
        <dbReference type="EMBL" id="MFK2932746.1"/>
    </source>
</evidence>
<proteinExistence type="predicted"/>
<feature type="transmembrane region" description="Helical" evidence="6">
    <location>
        <begin position="111"/>
        <end position="136"/>
    </location>
</feature>
<evidence type="ECO:0000256" key="2">
    <source>
        <dbReference type="ARBA" id="ARBA00022475"/>
    </source>
</evidence>
<dbReference type="Pfam" id="PF05231">
    <property type="entry name" value="MASE1"/>
    <property type="match status" value="1"/>
</dbReference>
<dbReference type="RefSeq" id="WP_404542769.1">
    <property type="nucleotide sequence ID" value="NZ_JADIKL010000017.1"/>
</dbReference>
<keyword evidence="4 6" id="KW-1133">Transmembrane helix</keyword>
<reference evidence="8 9" key="1">
    <citation type="submission" date="2020-10" db="EMBL/GenBank/DDBJ databases">
        <title>Phylogeny of dyella-like bacteria.</title>
        <authorList>
            <person name="Fu J."/>
        </authorList>
    </citation>
    <scope>NUCLEOTIDE SEQUENCE [LARGE SCALE GENOMIC DNA]</scope>
    <source>
        <strain evidence="8 9">DKC-1</strain>
    </source>
</reference>
<comment type="caution">
    <text evidence="8">The sequence shown here is derived from an EMBL/GenBank/DDBJ whole genome shotgun (WGS) entry which is preliminary data.</text>
</comment>
<feature type="domain" description="MASE1" evidence="7">
    <location>
        <begin position="25"/>
        <end position="288"/>
    </location>
</feature>
<feature type="transmembrane region" description="Helical" evidence="6">
    <location>
        <begin position="189"/>
        <end position="214"/>
    </location>
</feature>
<evidence type="ECO:0000313" key="9">
    <source>
        <dbReference type="Proteomes" id="UP001620397"/>
    </source>
</evidence>
<feature type="transmembrane region" description="Helical" evidence="6">
    <location>
        <begin position="268"/>
        <end position="287"/>
    </location>
</feature>